<organism evidence="9 10">
    <name type="scientific">Sphingomonas jatrophae</name>
    <dbReference type="NCBI Taxonomy" id="1166337"/>
    <lineage>
        <taxon>Bacteria</taxon>
        <taxon>Pseudomonadati</taxon>
        <taxon>Pseudomonadota</taxon>
        <taxon>Alphaproteobacteria</taxon>
        <taxon>Sphingomonadales</taxon>
        <taxon>Sphingomonadaceae</taxon>
        <taxon>Sphingomonas</taxon>
    </lineage>
</organism>
<evidence type="ECO:0000256" key="2">
    <source>
        <dbReference type="ARBA" id="ARBA00012438"/>
    </source>
</evidence>
<dbReference type="PROSITE" id="PS50112">
    <property type="entry name" value="PAS"/>
    <property type="match status" value="1"/>
</dbReference>
<dbReference type="Gene3D" id="3.30.450.20">
    <property type="entry name" value="PAS domain"/>
    <property type="match status" value="1"/>
</dbReference>
<proteinExistence type="predicted"/>
<dbReference type="InterPro" id="IPR036890">
    <property type="entry name" value="HATPase_C_sf"/>
</dbReference>
<dbReference type="Pfam" id="PF13426">
    <property type="entry name" value="PAS_9"/>
    <property type="match status" value="1"/>
</dbReference>
<dbReference type="Proteomes" id="UP000198824">
    <property type="component" value="Unassembled WGS sequence"/>
</dbReference>
<evidence type="ECO:0000259" key="6">
    <source>
        <dbReference type="PROSITE" id="PS50109"/>
    </source>
</evidence>
<dbReference type="STRING" id="1166337.SAMN05192580_3748"/>
<evidence type="ECO:0000313" key="10">
    <source>
        <dbReference type="Proteomes" id="UP000198824"/>
    </source>
</evidence>
<dbReference type="Gene3D" id="3.30.565.10">
    <property type="entry name" value="Histidine kinase-like ATPase, C-terminal domain"/>
    <property type="match status" value="1"/>
</dbReference>
<dbReference type="CDD" id="cd00130">
    <property type="entry name" value="PAS"/>
    <property type="match status" value="1"/>
</dbReference>
<reference evidence="9 10" key="1">
    <citation type="submission" date="2016-10" db="EMBL/GenBank/DDBJ databases">
        <authorList>
            <person name="de Groot N.N."/>
        </authorList>
    </citation>
    <scope>NUCLEOTIDE SEQUENCE [LARGE SCALE GENOMIC DNA]</scope>
    <source>
        <strain evidence="9 10">S5-249</strain>
    </source>
</reference>
<dbReference type="Pfam" id="PF07568">
    <property type="entry name" value="HisKA_2"/>
    <property type="match status" value="1"/>
</dbReference>
<keyword evidence="4" id="KW-0288">FMN</keyword>
<dbReference type="RefSeq" id="WP_093317062.1">
    <property type="nucleotide sequence ID" value="NZ_FOZG01000003.1"/>
</dbReference>
<keyword evidence="3" id="KW-0285">Flavoprotein</keyword>
<dbReference type="EMBL" id="FOZG01000003">
    <property type="protein sequence ID" value="SFS12453.1"/>
    <property type="molecule type" value="Genomic_DNA"/>
</dbReference>
<dbReference type="SMART" id="SM00091">
    <property type="entry name" value="PAS"/>
    <property type="match status" value="1"/>
</dbReference>
<dbReference type="PROSITE" id="PS50109">
    <property type="entry name" value="HIS_KIN"/>
    <property type="match status" value="1"/>
</dbReference>
<dbReference type="Pfam" id="PF13581">
    <property type="entry name" value="HATPase_c_2"/>
    <property type="match status" value="1"/>
</dbReference>
<dbReference type="InterPro" id="IPR000700">
    <property type="entry name" value="PAS-assoc_C"/>
</dbReference>
<dbReference type="OrthoDB" id="7991996at2"/>
<dbReference type="InterPro" id="IPR000014">
    <property type="entry name" value="PAS"/>
</dbReference>
<sequence length="366" mass="39582">MRQKDDWHLTDALAYEHGRGDPFAAAVRATRMPMVITDPAQPDNPIVFCNEAFQTLTGYDREEIVGRNCRFLQGPDTDRASVAKVRAAIEEETDVSVDLLNYKKDGTTFWNALYLSPVRDDAGTVVFFFASQLDVTDRVEAQRIIAGQKEAIEREVEARTADLEAALAAKTLLLHEVDHRVKNNLTMIGSLLRLQARNIPDPAIASKLEAMLERVDALATVHRRLYQSEDITRFDVGAFAENLVTDVVGASGRSDIVIDADVACIEVPSSQAAALGLILNEVVTNAIKHGFAGGRSGTIMLRASVAEGCASIEIGDDGPGFERSGAESSGLGTVLIARLSKQVGATPIWSDAAPGARFTLTFPVDK</sequence>
<feature type="domain" description="Histidine kinase" evidence="6">
    <location>
        <begin position="176"/>
        <end position="366"/>
    </location>
</feature>
<gene>
    <name evidence="9" type="ORF">SAMN05192580_3748</name>
</gene>
<dbReference type="SMART" id="SM00387">
    <property type="entry name" value="HATPase_c"/>
    <property type="match status" value="1"/>
</dbReference>
<evidence type="ECO:0000259" key="8">
    <source>
        <dbReference type="PROSITE" id="PS50113"/>
    </source>
</evidence>
<dbReference type="GO" id="GO:0004673">
    <property type="term" value="F:protein histidine kinase activity"/>
    <property type="evidence" value="ECO:0007669"/>
    <property type="project" value="UniProtKB-EC"/>
</dbReference>
<keyword evidence="5" id="KW-0157">Chromophore</keyword>
<dbReference type="InterPro" id="IPR004358">
    <property type="entry name" value="Sig_transdc_His_kin-like_C"/>
</dbReference>
<dbReference type="SUPFAM" id="SSF55874">
    <property type="entry name" value="ATPase domain of HSP90 chaperone/DNA topoisomerase II/histidine kinase"/>
    <property type="match status" value="1"/>
</dbReference>
<accession>A0A1I6MA11</accession>
<evidence type="ECO:0000256" key="5">
    <source>
        <dbReference type="ARBA" id="ARBA00022991"/>
    </source>
</evidence>
<dbReference type="PROSITE" id="PS50113">
    <property type="entry name" value="PAC"/>
    <property type="match status" value="1"/>
</dbReference>
<dbReference type="NCBIfam" id="TIGR00229">
    <property type="entry name" value="sensory_box"/>
    <property type="match status" value="1"/>
</dbReference>
<dbReference type="InterPro" id="IPR005467">
    <property type="entry name" value="His_kinase_dom"/>
</dbReference>
<evidence type="ECO:0000256" key="4">
    <source>
        <dbReference type="ARBA" id="ARBA00022643"/>
    </source>
</evidence>
<dbReference type="EC" id="2.7.13.3" evidence="2"/>
<evidence type="ECO:0000259" key="7">
    <source>
        <dbReference type="PROSITE" id="PS50112"/>
    </source>
</evidence>
<dbReference type="SUPFAM" id="SSF55785">
    <property type="entry name" value="PYP-like sensor domain (PAS domain)"/>
    <property type="match status" value="1"/>
</dbReference>
<protein>
    <recommendedName>
        <fullName evidence="2">histidine kinase</fullName>
        <ecNumber evidence="2">2.7.13.3</ecNumber>
    </recommendedName>
</protein>
<dbReference type="PRINTS" id="PR00344">
    <property type="entry name" value="BCTRLSENSOR"/>
</dbReference>
<dbReference type="PANTHER" id="PTHR47429">
    <property type="entry name" value="PROTEIN TWIN LOV 1"/>
    <property type="match status" value="1"/>
</dbReference>
<dbReference type="InterPro" id="IPR011495">
    <property type="entry name" value="Sig_transdc_His_kin_sub2_dim/P"/>
</dbReference>
<feature type="domain" description="PAC" evidence="8">
    <location>
        <begin position="93"/>
        <end position="147"/>
    </location>
</feature>
<dbReference type="InterPro" id="IPR001610">
    <property type="entry name" value="PAC"/>
</dbReference>
<keyword evidence="10" id="KW-1185">Reference proteome</keyword>
<dbReference type="PANTHER" id="PTHR47429:SF2">
    <property type="entry name" value="PROTEIN TWIN LOV 1"/>
    <property type="match status" value="1"/>
</dbReference>
<dbReference type="AlphaFoldDB" id="A0A1I6MA11"/>
<dbReference type="SMART" id="SM00086">
    <property type="entry name" value="PAC"/>
    <property type="match status" value="1"/>
</dbReference>
<dbReference type="InterPro" id="IPR003594">
    <property type="entry name" value="HATPase_dom"/>
</dbReference>
<feature type="domain" description="PAS" evidence="7">
    <location>
        <begin position="19"/>
        <end position="92"/>
    </location>
</feature>
<evidence type="ECO:0000256" key="1">
    <source>
        <dbReference type="ARBA" id="ARBA00000085"/>
    </source>
</evidence>
<comment type="catalytic activity">
    <reaction evidence="1">
        <text>ATP + protein L-histidine = ADP + protein N-phospho-L-histidine.</text>
        <dbReference type="EC" id="2.7.13.3"/>
    </reaction>
</comment>
<evidence type="ECO:0000313" key="9">
    <source>
        <dbReference type="EMBL" id="SFS12453.1"/>
    </source>
</evidence>
<name>A0A1I6MA11_9SPHN</name>
<evidence type="ECO:0000256" key="3">
    <source>
        <dbReference type="ARBA" id="ARBA00022630"/>
    </source>
</evidence>
<dbReference type="InterPro" id="IPR035965">
    <property type="entry name" value="PAS-like_dom_sf"/>
</dbReference>